<dbReference type="EMBL" id="GGEC01074947">
    <property type="protein sequence ID" value="MBX55431.1"/>
    <property type="molecule type" value="Transcribed_RNA"/>
</dbReference>
<reference evidence="1" key="1">
    <citation type="submission" date="2018-02" db="EMBL/GenBank/DDBJ databases">
        <title>Rhizophora mucronata_Transcriptome.</title>
        <authorList>
            <person name="Meera S.P."/>
            <person name="Sreeshan A."/>
            <person name="Augustine A."/>
        </authorList>
    </citation>
    <scope>NUCLEOTIDE SEQUENCE</scope>
    <source>
        <tissue evidence="1">Leaf</tissue>
    </source>
</reference>
<name>A0A2P2PL90_RHIMU</name>
<evidence type="ECO:0000313" key="1">
    <source>
        <dbReference type="EMBL" id="MBX55431.1"/>
    </source>
</evidence>
<protein>
    <submittedName>
        <fullName evidence="1">Uncharacterized protein</fullName>
    </submittedName>
</protein>
<organism evidence="1">
    <name type="scientific">Rhizophora mucronata</name>
    <name type="common">Asiatic mangrove</name>
    <dbReference type="NCBI Taxonomy" id="61149"/>
    <lineage>
        <taxon>Eukaryota</taxon>
        <taxon>Viridiplantae</taxon>
        <taxon>Streptophyta</taxon>
        <taxon>Embryophyta</taxon>
        <taxon>Tracheophyta</taxon>
        <taxon>Spermatophyta</taxon>
        <taxon>Magnoliopsida</taxon>
        <taxon>eudicotyledons</taxon>
        <taxon>Gunneridae</taxon>
        <taxon>Pentapetalae</taxon>
        <taxon>rosids</taxon>
        <taxon>fabids</taxon>
        <taxon>Malpighiales</taxon>
        <taxon>Rhizophoraceae</taxon>
        <taxon>Rhizophora</taxon>
    </lineage>
</organism>
<dbReference type="AlphaFoldDB" id="A0A2P2PL90"/>
<accession>A0A2P2PL90</accession>
<proteinExistence type="predicted"/>
<sequence length="37" mass="4190">MSFLIKTLWKSFLKSTFACAHLSQHECMVVCEGINGE</sequence>